<comment type="caution">
    <text evidence="2">The sequence shown here is derived from an EMBL/GenBank/DDBJ whole genome shotgun (WGS) entry which is preliminary data.</text>
</comment>
<dbReference type="Gene3D" id="1.20.120.140">
    <property type="entry name" value="Signal recognition particle SRP54, nucleotide-binding domain"/>
    <property type="match status" value="1"/>
</dbReference>
<dbReference type="Pfam" id="PF02881">
    <property type="entry name" value="SRP54_N"/>
    <property type="match status" value="1"/>
</dbReference>
<protein>
    <recommendedName>
        <fullName evidence="1">Signal recognition particle SRP54 helical bundle domain-containing protein</fullName>
    </recommendedName>
</protein>
<sequence>MRTNPPIASEEGTEDSTPLGSSVYSFFSGLVGSQTITKESLSSVVEQFKRHLVSKNVALRIAEDIGNALISDLTGTHKSSLKGF</sequence>
<keyword evidence="3" id="KW-1185">Reference proteome</keyword>
<feature type="domain" description="Signal recognition particle SRP54 helical bundle" evidence="1">
    <location>
        <begin position="19"/>
        <end position="72"/>
    </location>
</feature>
<proteinExistence type="predicted"/>
<evidence type="ECO:0000313" key="2">
    <source>
        <dbReference type="EMBL" id="KAJ3626880.1"/>
    </source>
</evidence>
<dbReference type="GO" id="GO:0005525">
    <property type="term" value="F:GTP binding"/>
    <property type="evidence" value="ECO:0007669"/>
    <property type="project" value="InterPro"/>
</dbReference>
<evidence type="ECO:0000313" key="3">
    <source>
        <dbReference type="Proteomes" id="UP001168821"/>
    </source>
</evidence>
<dbReference type="EMBL" id="JALNTZ010001326">
    <property type="protein sequence ID" value="KAJ3626880.1"/>
    <property type="molecule type" value="Genomic_DNA"/>
</dbReference>
<dbReference type="InterPro" id="IPR013822">
    <property type="entry name" value="Signal_recog_particl_SRP54_hlx"/>
</dbReference>
<dbReference type="InterPro" id="IPR036225">
    <property type="entry name" value="SRP/SRP_N"/>
</dbReference>
<accession>A0AA38HJB9</accession>
<reference evidence="2" key="1">
    <citation type="journal article" date="2023" name="G3 (Bethesda)">
        <title>Whole genome assemblies of Zophobas morio and Tenebrio molitor.</title>
        <authorList>
            <person name="Kaur S."/>
            <person name="Stinson S.A."/>
            <person name="diCenzo G.C."/>
        </authorList>
    </citation>
    <scope>NUCLEOTIDE SEQUENCE</scope>
    <source>
        <strain evidence="2">QUZm001</strain>
    </source>
</reference>
<dbReference type="SUPFAM" id="SSF47364">
    <property type="entry name" value="Domain of the SRP/SRP receptor G-proteins"/>
    <property type="match status" value="1"/>
</dbReference>
<name>A0AA38HJB9_9CUCU</name>
<dbReference type="Proteomes" id="UP001168821">
    <property type="component" value="Unassembled WGS sequence"/>
</dbReference>
<evidence type="ECO:0000259" key="1">
    <source>
        <dbReference type="Pfam" id="PF02881"/>
    </source>
</evidence>
<dbReference type="GO" id="GO:0006614">
    <property type="term" value="P:SRP-dependent cotranslational protein targeting to membrane"/>
    <property type="evidence" value="ECO:0007669"/>
    <property type="project" value="InterPro"/>
</dbReference>
<dbReference type="InterPro" id="IPR042101">
    <property type="entry name" value="SRP54_N_sf"/>
</dbReference>
<dbReference type="AlphaFoldDB" id="A0AA38HJB9"/>
<organism evidence="2 3">
    <name type="scientific">Zophobas morio</name>
    <dbReference type="NCBI Taxonomy" id="2755281"/>
    <lineage>
        <taxon>Eukaryota</taxon>
        <taxon>Metazoa</taxon>
        <taxon>Ecdysozoa</taxon>
        <taxon>Arthropoda</taxon>
        <taxon>Hexapoda</taxon>
        <taxon>Insecta</taxon>
        <taxon>Pterygota</taxon>
        <taxon>Neoptera</taxon>
        <taxon>Endopterygota</taxon>
        <taxon>Coleoptera</taxon>
        <taxon>Polyphaga</taxon>
        <taxon>Cucujiformia</taxon>
        <taxon>Tenebrionidae</taxon>
        <taxon>Zophobas</taxon>
    </lineage>
</organism>
<gene>
    <name evidence="2" type="ORF">Zmor_004206</name>
</gene>